<keyword evidence="3" id="KW-0378">Hydrolase</keyword>
<dbReference type="Pfam" id="PF00561">
    <property type="entry name" value="Abhydrolase_1"/>
    <property type="match status" value="1"/>
</dbReference>
<sequence length="294" mass="30922">MPVALSSGRWIHYRDLGAGAQDPVPVLLLMGLGGSGRLWWRLEPHLTPSWRLLVPDQRGTGLSDRLLRPLTMRTLVDDALAVLDDAGAARAHVVGISLGGMVAQRLALDHRDRVRSLLLAATASQGRRLAPRLPWREAGIAAARPLLGATETVRRMAPALYGPRTVAERPERIDEDLLERGRDPTPTVTAAAQLAVAVGHDSRARLGELGGLTVTVVHGEADRLIGVEHGRALAAAIPGCESVMIPSAGHLLVTDAEQATARAVAAHLRRANRGPTVPSGAAIADSDAGPAGPP</sequence>
<dbReference type="PANTHER" id="PTHR43433:SF5">
    <property type="entry name" value="AB HYDROLASE-1 DOMAIN-CONTAINING PROTEIN"/>
    <property type="match status" value="1"/>
</dbReference>
<gene>
    <name evidence="3" type="ORF">PAI11_31260</name>
</gene>
<evidence type="ECO:0000256" key="1">
    <source>
        <dbReference type="SAM" id="MobiDB-lite"/>
    </source>
</evidence>
<feature type="region of interest" description="Disordered" evidence="1">
    <location>
        <begin position="272"/>
        <end position="294"/>
    </location>
</feature>
<keyword evidence="4" id="KW-1185">Reference proteome</keyword>
<dbReference type="PRINTS" id="PR00111">
    <property type="entry name" value="ABHYDROLASE"/>
</dbReference>
<evidence type="ECO:0000313" key="4">
    <source>
        <dbReference type="Proteomes" id="UP000005143"/>
    </source>
</evidence>
<dbReference type="RefSeq" id="WP_007576901.1">
    <property type="nucleotide sequence ID" value="NZ_AGUD01000244.1"/>
</dbReference>
<accession>H0E8G5</accession>
<dbReference type="AlphaFoldDB" id="H0E8G5"/>
<dbReference type="SUPFAM" id="SSF53474">
    <property type="entry name" value="alpha/beta-Hydrolases"/>
    <property type="match status" value="1"/>
</dbReference>
<protein>
    <submittedName>
        <fullName evidence="3">Putative hydrolase</fullName>
    </submittedName>
</protein>
<dbReference type="GO" id="GO:0004806">
    <property type="term" value="F:triacylglycerol lipase activity"/>
    <property type="evidence" value="ECO:0007669"/>
    <property type="project" value="TreeGrafter"/>
</dbReference>
<dbReference type="InterPro" id="IPR000073">
    <property type="entry name" value="AB_hydrolase_1"/>
</dbReference>
<feature type="domain" description="AB hydrolase-1" evidence="2">
    <location>
        <begin position="25"/>
        <end position="253"/>
    </location>
</feature>
<dbReference type="PANTHER" id="PTHR43433">
    <property type="entry name" value="HYDROLASE, ALPHA/BETA FOLD FAMILY PROTEIN"/>
    <property type="match status" value="1"/>
</dbReference>
<dbReference type="Gene3D" id="3.40.50.1820">
    <property type="entry name" value="alpha/beta hydrolase"/>
    <property type="match status" value="1"/>
</dbReference>
<dbReference type="InterPro" id="IPR029058">
    <property type="entry name" value="AB_hydrolase_fold"/>
</dbReference>
<dbReference type="EMBL" id="AGUD01000244">
    <property type="protein sequence ID" value="EHN09965.1"/>
    <property type="molecule type" value="Genomic_DNA"/>
</dbReference>
<dbReference type="OrthoDB" id="3396704at2"/>
<evidence type="ECO:0000259" key="2">
    <source>
        <dbReference type="Pfam" id="PF00561"/>
    </source>
</evidence>
<organism evidence="3 4">
    <name type="scientific">Patulibacter medicamentivorans</name>
    <dbReference type="NCBI Taxonomy" id="1097667"/>
    <lineage>
        <taxon>Bacteria</taxon>
        <taxon>Bacillati</taxon>
        <taxon>Actinomycetota</taxon>
        <taxon>Thermoleophilia</taxon>
        <taxon>Solirubrobacterales</taxon>
        <taxon>Patulibacteraceae</taxon>
        <taxon>Patulibacter</taxon>
    </lineage>
</organism>
<reference evidence="3 4" key="1">
    <citation type="journal article" date="2013" name="Biodegradation">
        <title>Quantitative proteomic analysis of ibuprofen-degrading Patulibacter sp. strain I11.</title>
        <authorList>
            <person name="Almeida B."/>
            <person name="Kjeldal H."/>
            <person name="Lolas I."/>
            <person name="Knudsen A.D."/>
            <person name="Carvalho G."/>
            <person name="Nielsen K.L."/>
            <person name="Barreto Crespo M.T."/>
            <person name="Stensballe A."/>
            <person name="Nielsen J.L."/>
        </authorList>
    </citation>
    <scope>NUCLEOTIDE SEQUENCE [LARGE SCALE GENOMIC DNA]</scope>
    <source>
        <strain evidence="3 4">I11</strain>
    </source>
</reference>
<comment type="caution">
    <text evidence="3">The sequence shown here is derived from an EMBL/GenBank/DDBJ whole genome shotgun (WGS) entry which is preliminary data.</text>
</comment>
<dbReference type="InterPro" id="IPR050471">
    <property type="entry name" value="AB_hydrolase"/>
</dbReference>
<evidence type="ECO:0000313" key="3">
    <source>
        <dbReference type="EMBL" id="EHN09965.1"/>
    </source>
</evidence>
<name>H0E8G5_9ACTN</name>
<proteinExistence type="predicted"/>
<dbReference type="GO" id="GO:0046503">
    <property type="term" value="P:glycerolipid catabolic process"/>
    <property type="evidence" value="ECO:0007669"/>
    <property type="project" value="TreeGrafter"/>
</dbReference>
<dbReference type="Proteomes" id="UP000005143">
    <property type="component" value="Unassembled WGS sequence"/>
</dbReference>